<comment type="caution">
    <text evidence="1">The sequence shown here is derived from an EMBL/GenBank/DDBJ whole genome shotgun (WGS) entry which is preliminary data.</text>
</comment>
<name>A0ACC2HG39_DALPE</name>
<organism evidence="1 2">
    <name type="scientific">Dallia pectoralis</name>
    <name type="common">Alaska blackfish</name>
    <dbReference type="NCBI Taxonomy" id="75939"/>
    <lineage>
        <taxon>Eukaryota</taxon>
        <taxon>Metazoa</taxon>
        <taxon>Chordata</taxon>
        <taxon>Craniata</taxon>
        <taxon>Vertebrata</taxon>
        <taxon>Euteleostomi</taxon>
        <taxon>Actinopterygii</taxon>
        <taxon>Neopterygii</taxon>
        <taxon>Teleostei</taxon>
        <taxon>Protacanthopterygii</taxon>
        <taxon>Esociformes</taxon>
        <taxon>Umbridae</taxon>
        <taxon>Dallia</taxon>
    </lineage>
</organism>
<keyword evidence="2" id="KW-1185">Reference proteome</keyword>
<gene>
    <name evidence="1" type="ORF">DPEC_G00040380</name>
</gene>
<accession>A0ACC2HG39</accession>
<dbReference type="Proteomes" id="UP001157502">
    <property type="component" value="Chromosome 3"/>
</dbReference>
<dbReference type="EMBL" id="CM055730">
    <property type="protein sequence ID" value="KAJ8014453.1"/>
    <property type="molecule type" value="Genomic_DNA"/>
</dbReference>
<reference evidence="1" key="1">
    <citation type="submission" date="2021-05" db="EMBL/GenBank/DDBJ databases">
        <authorList>
            <person name="Pan Q."/>
            <person name="Jouanno E."/>
            <person name="Zahm M."/>
            <person name="Klopp C."/>
            <person name="Cabau C."/>
            <person name="Louis A."/>
            <person name="Berthelot C."/>
            <person name="Parey E."/>
            <person name="Roest Crollius H."/>
            <person name="Montfort J."/>
            <person name="Robinson-Rechavi M."/>
            <person name="Bouchez O."/>
            <person name="Lampietro C."/>
            <person name="Lopez Roques C."/>
            <person name="Donnadieu C."/>
            <person name="Postlethwait J."/>
            <person name="Bobe J."/>
            <person name="Dillon D."/>
            <person name="Chandos A."/>
            <person name="von Hippel F."/>
            <person name="Guiguen Y."/>
        </authorList>
    </citation>
    <scope>NUCLEOTIDE SEQUENCE</scope>
    <source>
        <strain evidence="1">YG-Jan2019</strain>
    </source>
</reference>
<evidence type="ECO:0000313" key="1">
    <source>
        <dbReference type="EMBL" id="KAJ8014453.1"/>
    </source>
</evidence>
<protein>
    <submittedName>
        <fullName evidence="1">Uncharacterized protein</fullName>
    </submittedName>
</protein>
<proteinExistence type="predicted"/>
<evidence type="ECO:0000313" key="2">
    <source>
        <dbReference type="Proteomes" id="UP001157502"/>
    </source>
</evidence>
<sequence>MTAMWKDSSIDVSRPLAVTGALSRSANRRKRTSFSKEHVELLRTTFQTDPYPGISLRESLSQTTGLPESRIQVWFQNRRARTLKCKGAKKALWQSDAGLHLPGGFTPIQDPVPQPHSIGTGATQPGVAPLSASPSLPPAYPIQVKEEVEEYFFNGRCPPPYPGSHQTGHYDSLYGLRQARELRYNSSPPLKSPELQMVPGAWLQTGDQTSPVHSLWSPCPLEVRNYRSGSRQAFFYPSSAEQQPLYSNTHAAYRGPVSQTRAPATPDSGCWEVEQENTPPIEGHGSWSSALEAPLPELPALSLQEILGELDGEWWKVDGTDGQVNHVKMVHP</sequence>